<comment type="caution">
    <text evidence="2">The sequence shown here is derived from an EMBL/GenBank/DDBJ whole genome shotgun (WGS) entry which is preliminary data.</text>
</comment>
<proteinExistence type="predicted"/>
<evidence type="ECO:0000256" key="1">
    <source>
        <dbReference type="SAM" id="MobiDB-lite"/>
    </source>
</evidence>
<dbReference type="EMBL" id="CAJFCJ010000012">
    <property type="protein sequence ID" value="CAD5120329.1"/>
    <property type="molecule type" value="Genomic_DNA"/>
</dbReference>
<dbReference type="Proteomes" id="UP000549394">
    <property type="component" value="Unassembled WGS sequence"/>
</dbReference>
<sequence>MASDSVCKKTSPPLEAKDTISKGPVDESSISEISNRLHTTRIKSSHTKPDCKPRAFEPPNQPGLGLKMCPKIEGLEERFRGKGEPQSISERLYSATTKSTRARKEPLKILLYPERTLLTNTPKRIQAYQENGLVAKQETLERREKWYR</sequence>
<organism evidence="2 3">
    <name type="scientific">Dimorphilus gyrociliatus</name>
    <dbReference type="NCBI Taxonomy" id="2664684"/>
    <lineage>
        <taxon>Eukaryota</taxon>
        <taxon>Metazoa</taxon>
        <taxon>Spiralia</taxon>
        <taxon>Lophotrochozoa</taxon>
        <taxon>Annelida</taxon>
        <taxon>Polychaeta</taxon>
        <taxon>Polychaeta incertae sedis</taxon>
        <taxon>Dinophilidae</taxon>
        <taxon>Dimorphilus</taxon>
    </lineage>
</organism>
<gene>
    <name evidence="2" type="ORF">DGYR_LOCUS8439</name>
</gene>
<dbReference type="AlphaFoldDB" id="A0A7I8VX10"/>
<accession>A0A7I8VX10</accession>
<feature type="compositionally biased region" description="Polar residues" evidence="1">
    <location>
        <begin position="86"/>
        <end position="99"/>
    </location>
</feature>
<feature type="region of interest" description="Disordered" evidence="1">
    <location>
        <begin position="80"/>
        <end position="99"/>
    </location>
</feature>
<keyword evidence="3" id="KW-1185">Reference proteome</keyword>
<protein>
    <submittedName>
        <fullName evidence="2">DgyrCDS8903</fullName>
    </submittedName>
</protein>
<reference evidence="2 3" key="1">
    <citation type="submission" date="2020-08" db="EMBL/GenBank/DDBJ databases">
        <authorList>
            <person name="Hejnol A."/>
        </authorList>
    </citation>
    <scope>NUCLEOTIDE SEQUENCE [LARGE SCALE GENOMIC DNA]</scope>
</reference>
<evidence type="ECO:0000313" key="3">
    <source>
        <dbReference type="Proteomes" id="UP000549394"/>
    </source>
</evidence>
<feature type="compositionally biased region" description="Polar residues" evidence="1">
    <location>
        <begin position="28"/>
        <end position="37"/>
    </location>
</feature>
<evidence type="ECO:0000313" key="2">
    <source>
        <dbReference type="EMBL" id="CAD5120329.1"/>
    </source>
</evidence>
<feature type="region of interest" description="Disordered" evidence="1">
    <location>
        <begin position="1"/>
        <end position="66"/>
    </location>
</feature>
<name>A0A7I8VX10_9ANNE</name>